<evidence type="ECO:0000259" key="2">
    <source>
        <dbReference type="Pfam" id="PF24758"/>
    </source>
</evidence>
<feature type="domain" description="F-box/LRR-repeat protein 15/At3g58940/PEG3-like LRR" evidence="2">
    <location>
        <begin position="123"/>
        <end position="222"/>
    </location>
</feature>
<dbReference type="Pfam" id="PF00646">
    <property type="entry name" value="F-box"/>
    <property type="match status" value="1"/>
</dbReference>
<gene>
    <name evidence="4" type="primary">LOC115726610</name>
</gene>
<dbReference type="Gene3D" id="3.80.10.10">
    <property type="entry name" value="Ribonuclease Inhibitor"/>
    <property type="match status" value="1"/>
</dbReference>
<evidence type="ECO:0000313" key="3">
    <source>
        <dbReference type="Proteomes" id="UP000827889"/>
    </source>
</evidence>
<dbReference type="InterPro" id="IPR053772">
    <property type="entry name" value="At1g61320/At1g61330-like"/>
</dbReference>
<dbReference type="RefSeq" id="XP_048135647.1">
    <property type="nucleotide sequence ID" value="XM_048279690.1"/>
</dbReference>
<sequence length="374" mass="42007">MAENSEGRVDTLDSVLAILYLPQPIIQKIMSCLPPRVATQTSILSKDWNHAFNTLPALEFDEETFGSKDVGGYDADIMTQQVESRGAQVDRHCLKAQSPLSRIVNYPDRRCNDHKCPDLVSDTVSVLHVSHLRMQGVKTRLPRLEELVLHKVGESQDVLSELMLSCPALQRVELIGCSSFTDLLICGPKLENFEASGVLQINSFTISAPNLKSFSFTSAYTIGSPEGALSTLQVHGAQNLRELTLDLCMVGIRTVKEAVSRLRLLETLRLKGSQSAVRIRITHKNLKDLVLTKFDSLRRVKLQTPNLVSFQYDGLNILVIGPRDSTRLANARLEVDFRLRTKRSYLKAAKFLRHWFFRKKSEVKCFLHCAVSSI</sequence>
<reference evidence="4" key="1">
    <citation type="submission" date="2025-08" db="UniProtKB">
        <authorList>
            <consortium name="RefSeq"/>
        </authorList>
    </citation>
    <scope>IDENTIFICATION</scope>
    <source>
        <tissue evidence="4">Leaf</tissue>
    </source>
</reference>
<name>A0ABM3HGA6_9MYRT</name>
<dbReference type="SUPFAM" id="SSF81383">
    <property type="entry name" value="F-box domain"/>
    <property type="match status" value="1"/>
</dbReference>
<dbReference type="GeneID" id="115726610"/>
<feature type="domain" description="F-box" evidence="1">
    <location>
        <begin position="18"/>
        <end position="55"/>
    </location>
</feature>
<protein>
    <submittedName>
        <fullName evidence="4">F-box/LRR-repeat protein At1g06630-like</fullName>
    </submittedName>
</protein>
<proteinExistence type="predicted"/>
<dbReference type="InterPro" id="IPR001810">
    <property type="entry name" value="F-box_dom"/>
</dbReference>
<dbReference type="PANTHER" id="PTHR34145">
    <property type="entry name" value="OS02G0105600 PROTEIN"/>
    <property type="match status" value="1"/>
</dbReference>
<dbReference type="InterPro" id="IPR036047">
    <property type="entry name" value="F-box-like_dom_sf"/>
</dbReference>
<organism evidence="3 4">
    <name type="scientific">Rhodamnia argentea</name>
    <dbReference type="NCBI Taxonomy" id="178133"/>
    <lineage>
        <taxon>Eukaryota</taxon>
        <taxon>Viridiplantae</taxon>
        <taxon>Streptophyta</taxon>
        <taxon>Embryophyta</taxon>
        <taxon>Tracheophyta</taxon>
        <taxon>Spermatophyta</taxon>
        <taxon>Magnoliopsida</taxon>
        <taxon>eudicotyledons</taxon>
        <taxon>Gunneridae</taxon>
        <taxon>Pentapetalae</taxon>
        <taxon>rosids</taxon>
        <taxon>malvids</taxon>
        <taxon>Myrtales</taxon>
        <taxon>Myrtaceae</taxon>
        <taxon>Myrtoideae</taxon>
        <taxon>Myrteae</taxon>
        <taxon>Australasian group</taxon>
        <taxon>Rhodamnia</taxon>
    </lineage>
</organism>
<dbReference type="Pfam" id="PF24758">
    <property type="entry name" value="LRR_At5g56370"/>
    <property type="match status" value="1"/>
</dbReference>
<dbReference type="PANTHER" id="PTHR34145:SF69">
    <property type="entry name" value="FBD DOMAIN-CONTAINING PROTEIN"/>
    <property type="match status" value="1"/>
</dbReference>
<accession>A0ABM3HGA6</accession>
<dbReference type="SUPFAM" id="SSF52047">
    <property type="entry name" value="RNI-like"/>
    <property type="match status" value="1"/>
</dbReference>
<evidence type="ECO:0000259" key="1">
    <source>
        <dbReference type="Pfam" id="PF00646"/>
    </source>
</evidence>
<keyword evidence="3" id="KW-1185">Reference proteome</keyword>
<dbReference type="InterPro" id="IPR032675">
    <property type="entry name" value="LRR_dom_sf"/>
</dbReference>
<dbReference type="Proteomes" id="UP000827889">
    <property type="component" value="Chromosome 5"/>
</dbReference>
<dbReference type="InterPro" id="IPR055411">
    <property type="entry name" value="LRR_FXL15/At3g58940/PEG3-like"/>
</dbReference>
<evidence type="ECO:0000313" key="4">
    <source>
        <dbReference type="RefSeq" id="XP_048135647.1"/>
    </source>
</evidence>